<dbReference type="EMBL" id="CP011509">
    <property type="protein sequence ID" value="AKI99048.1"/>
    <property type="molecule type" value="Genomic_DNA"/>
</dbReference>
<accession>A0AAC8Q2E8</accession>
<sequence length="52" mass="5918">MPLQVRRVCAWTPGQIRVHWEQHSKCKNTGKVDGFQDSLLRCAPRNEGQAPS</sequence>
<dbReference type="KEGG" id="age:AA314_00675"/>
<dbReference type="Proteomes" id="UP000035579">
    <property type="component" value="Chromosome"/>
</dbReference>
<organism evidence="1 2">
    <name type="scientific">Archangium gephyra</name>
    <dbReference type="NCBI Taxonomy" id="48"/>
    <lineage>
        <taxon>Bacteria</taxon>
        <taxon>Pseudomonadati</taxon>
        <taxon>Myxococcota</taxon>
        <taxon>Myxococcia</taxon>
        <taxon>Myxococcales</taxon>
        <taxon>Cystobacterineae</taxon>
        <taxon>Archangiaceae</taxon>
        <taxon>Archangium</taxon>
    </lineage>
</organism>
<name>A0AAC8Q2E8_9BACT</name>
<evidence type="ECO:0000313" key="2">
    <source>
        <dbReference type="Proteomes" id="UP000035579"/>
    </source>
</evidence>
<evidence type="ECO:0000313" key="1">
    <source>
        <dbReference type="EMBL" id="AKI99048.1"/>
    </source>
</evidence>
<protein>
    <submittedName>
        <fullName evidence="1">Uncharacterized protein</fullName>
    </submittedName>
</protein>
<reference evidence="1 2" key="1">
    <citation type="submission" date="2015-05" db="EMBL/GenBank/DDBJ databases">
        <title>Genome assembly of Archangium gephyra DSM 2261.</title>
        <authorList>
            <person name="Sharma G."/>
            <person name="Subramanian S."/>
        </authorList>
    </citation>
    <scope>NUCLEOTIDE SEQUENCE [LARGE SCALE GENOMIC DNA]</scope>
    <source>
        <strain evidence="1 2">DSM 2261</strain>
    </source>
</reference>
<gene>
    <name evidence="1" type="ORF">AA314_00675</name>
</gene>
<proteinExistence type="predicted"/>
<dbReference type="AlphaFoldDB" id="A0AAC8Q2E8"/>